<dbReference type="PANTHER" id="PTHR24148:SF80">
    <property type="entry name" value="HETEROKARYON INCOMPATIBILITY DOMAIN-CONTAINING PROTEIN"/>
    <property type="match status" value="1"/>
</dbReference>
<dbReference type="VEuPathDB" id="FungiDB:BTJ68_02966"/>
<dbReference type="AlphaFoldDB" id="A0A3M7DJ12"/>
<dbReference type="InterPro" id="IPR010730">
    <property type="entry name" value="HET"/>
</dbReference>
<dbReference type="InterPro" id="IPR052895">
    <property type="entry name" value="HetReg/Transcr_Mod"/>
</dbReference>
<dbReference type="Proteomes" id="UP000269276">
    <property type="component" value="Unassembled WGS sequence"/>
</dbReference>
<dbReference type="OrthoDB" id="5386682at2759"/>
<evidence type="ECO:0000313" key="2">
    <source>
        <dbReference type="EMBL" id="RMY64349.1"/>
    </source>
</evidence>
<feature type="domain" description="Heterokaryon incompatibility" evidence="1">
    <location>
        <begin position="73"/>
        <end position="234"/>
    </location>
</feature>
<protein>
    <recommendedName>
        <fullName evidence="1">Heterokaryon incompatibility domain-containing protein</fullName>
    </recommendedName>
</protein>
<organism evidence="2 3">
    <name type="scientific">Hortaea werneckii</name>
    <name type="common">Black yeast</name>
    <name type="synonym">Cladosporium werneckii</name>
    <dbReference type="NCBI Taxonomy" id="91943"/>
    <lineage>
        <taxon>Eukaryota</taxon>
        <taxon>Fungi</taxon>
        <taxon>Dikarya</taxon>
        <taxon>Ascomycota</taxon>
        <taxon>Pezizomycotina</taxon>
        <taxon>Dothideomycetes</taxon>
        <taxon>Dothideomycetidae</taxon>
        <taxon>Mycosphaerellales</taxon>
        <taxon>Teratosphaeriaceae</taxon>
        <taxon>Hortaea</taxon>
    </lineage>
</organism>
<evidence type="ECO:0000259" key="1">
    <source>
        <dbReference type="Pfam" id="PF06985"/>
    </source>
</evidence>
<dbReference type="PANTHER" id="PTHR24148">
    <property type="entry name" value="ANKYRIN REPEAT DOMAIN-CONTAINING PROTEIN 39 HOMOLOG-RELATED"/>
    <property type="match status" value="1"/>
</dbReference>
<evidence type="ECO:0000313" key="3">
    <source>
        <dbReference type="Proteomes" id="UP000269276"/>
    </source>
</evidence>
<reference evidence="2 3" key="1">
    <citation type="journal article" date="2018" name="BMC Genomics">
        <title>Genomic evidence for intraspecific hybridization in a clonal and extremely halotolerant yeast.</title>
        <authorList>
            <person name="Gostincar C."/>
            <person name="Stajich J.E."/>
            <person name="Zupancic J."/>
            <person name="Zalar P."/>
            <person name="Gunde-Cimerman N."/>
        </authorList>
    </citation>
    <scope>NUCLEOTIDE SEQUENCE [LARGE SCALE GENOMIC DNA]</scope>
    <source>
        <strain evidence="2 3">EXF-2682</strain>
    </source>
</reference>
<gene>
    <name evidence="2" type="ORF">D0863_09878</name>
</gene>
<dbReference type="EMBL" id="QWIP01000408">
    <property type="protein sequence ID" value="RMY64349.1"/>
    <property type="molecule type" value="Genomic_DNA"/>
</dbReference>
<dbReference type="VEuPathDB" id="FungiDB:BTJ68_02546"/>
<sequence length="690" mass="78678">MRLPATTRPIRHIFALSWINIYVRTGMDEYHYSPLLDNANNKSFRLLSLLPGDDEAPLCCRLQNFSLDHAPPYEALSYVWGQRDGRTALVCNSDFLHIKHNLEQALFALRYPDRPRFLWVDAVCINQKDYDERARQVRMMREIYTRAERVIVWLGPRSRNVEHALHLAKNLGHMSTILEPSPKDHFASFWDQTVVKALAAEERAGRVPETLFAATELADLFDRDWFSRIWCVQEVFASKEAVIKIEDIEAPFSELVSVAQYAMLIRERYLPSQPLEFWGVVAHHKYGGRPFSSIEGSVGNLEKVLISTRNFHATDPRDKIFALMGFADESKGAVGAYTPPESNKDAAGTILIRRLVGFIASQVPGEPQQPRLLKIDYHKGLMEVYRDTTRFLLRKAPRVADVRLGQVQHTEETISNSHWPSWVPDWSRPKTTSFPGAMPLFTTDSKWLLQTDKRMSPAEPNKLYVEGYCLDHIVKISDRIEVEVNERLELEFLWSQLFDCPMLEGYKIGYFYGEPLLQAFLAVLMMGELGCVLYDGFLNPEALPSKRSDPKLQRLYQRAMCDGAAFILRSLGLDYQDGSMDTSGMSDLRQQARCGVAEHYERAAKTGSFGRRLFLTAAGRIGLGPMVCKPGDVVSVIYGGRMPFILRPTANHYRLIGDAYIRDAELMWGGISEKVRKGRGTVRQQTLEIR</sequence>
<proteinExistence type="predicted"/>
<dbReference type="Pfam" id="PF06985">
    <property type="entry name" value="HET"/>
    <property type="match status" value="1"/>
</dbReference>
<comment type="caution">
    <text evidence="2">The sequence shown here is derived from an EMBL/GenBank/DDBJ whole genome shotgun (WGS) entry which is preliminary data.</text>
</comment>
<dbReference type="Pfam" id="PF26639">
    <property type="entry name" value="Het-6_barrel"/>
    <property type="match status" value="1"/>
</dbReference>
<name>A0A3M7DJ12_HORWE</name>
<accession>A0A3M7DJ12</accession>